<comment type="caution">
    <text evidence="2">The sequence shown here is derived from an EMBL/GenBank/DDBJ whole genome shotgun (WGS) entry which is preliminary data.</text>
</comment>
<feature type="domain" description="DUF6487" evidence="1">
    <location>
        <begin position="8"/>
        <end position="75"/>
    </location>
</feature>
<dbReference type="InterPro" id="IPR045504">
    <property type="entry name" value="DUF6487"/>
</dbReference>
<sequence length="75" mass="8688">MEEKEMRCPWCGGSLEKGLLRGGTYCFVRDGTESPLLYGYFKTQIEGEGYVAFFNWKKFPPAYACRSCRKIILPY</sequence>
<protein>
    <recommendedName>
        <fullName evidence="1">DUF6487 domain-containing protein</fullName>
    </recommendedName>
</protein>
<reference evidence="2" key="1">
    <citation type="submission" date="2020-10" db="EMBL/GenBank/DDBJ databases">
        <authorList>
            <person name="Gilroy R."/>
        </authorList>
    </citation>
    <scope>NUCLEOTIDE SEQUENCE</scope>
    <source>
        <strain evidence="2">13361</strain>
    </source>
</reference>
<dbReference type="Proteomes" id="UP000886796">
    <property type="component" value="Unassembled WGS sequence"/>
</dbReference>
<name>A0A9D0Z0K0_9FIRM</name>
<dbReference type="Pfam" id="PF20097">
    <property type="entry name" value="DUF6487"/>
    <property type="match status" value="1"/>
</dbReference>
<evidence type="ECO:0000313" key="3">
    <source>
        <dbReference type="Proteomes" id="UP000886796"/>
    </source>
</evidence>
<reference evidence="2" key="2">
    <citation type="journal article" date="2021" name="PeerJ">
        <title>Extensive microbial diversity within the chicken gut microbiome revealed by metagenomics and culture.</title>
        <authorList>
            <person name="Gilroy R."/>
            <person name="Ravi A."/>
            <person name="Getino M."/>
            <person name="Pursley I."/>
            <person name="Horton D.L."/>
            <person name="Alikhan N.F."/>
            <person name="Baker D."/>
            <person name="Gharbi K."/>
            <person name="Hall N."/>
            <person name="Watson M."/>
            <person name="Adriaenssens E.M."/>
            <person name="Foster-Nyarko E."/>
            <person name="Jarju S."/>
            <person name="Secka A."/>
            <person name="Antonio M."/>
            <person name="Oren A."/>
            <person name="Chaudhuri R.R."/>
            <person name="La Ragione R."/>
            <person name="Hildebrand F."/>
            <person name="Pallen M.J."/>
        </authorList>
    </citation>
    <scope>NUCLEOTIDE SEQUENCE</scope>
    <source>
        <strain evidence="2">13361</strain>
    </source>
</reference>
<evidence type="ECO:0000313" key="2">
    <source>
        <dbReference type="EMBL" id="HIQ67007.1"/>
    </source>
</evidence>
<gene>
    <name evidence="2" type="ORF">IAB74_00655</name>
</gene>
<dbReference type="EMBL" id="DVFK01000010">
    <property type="protein sequence ID" value="HIQ67007.1"/>
    <property type="molecule type" value="Genomic_DNA"/>
</dbReference>
<proteinExistence type="predicted"/>
<dbReference type="AlphaFoldDB" id="A0A9D0Z0K0"/>
<accession>A0A9D0Z0K0</accession>
<organism evidence="2 3">
    <name type="scientific">Candidatus Faecousia excrementigallinarum</name>
    <dbReference type="NCBI Taxonomy" id="2840806"/>
    <lineage>
        <taxon>Bacteria</taxon>
        <taxon>Bacillati</taxon>
        <taxon>Bacillota</taxon>
        <taxon>Clostridia</taxon>
        <taxon>Eubacteriales</taxon>
        <taxon>Oscillospiraceae</taxon>
        <taxon>Faecousia</taxon>
    </lineage>
</organism>
<evidence type="ECO:0000259" key="1">
    <source>
        <dbReference type="Pfam" id="PF20097"/>
    </source>
</evidence>